<dbReference type="HOGENOM" id="CLU_1865138_0_0_1"/>
<dbReference type="Proteomes" id="UP000054342">
    <property type="component" value="Unassembled WGS sequence"/>
</dbReference>
<evidence type="ECO:0000313" key="2">
    <source>
        <dbReference type="Proteomes" id="UP000054342"/>
    </source>
</evidence>
<protein>
    <submittedName>
        <fullName evidence="1">Uncharacterized protein</fullName>
    </submittedName>
</protein>
<dbReference type="AlphaFoldDB" id="A0A0D2ER75"/>
<dbReference type="EMBL" id="KN847318">
    <property type="protein sequence ID" value="KIW58213.1"/>
    <property type="molecule type" value="Genomic_DNA"/>
</dbReference>
<sequence length="137" mass="15471">MPAGVHEEVSVFGVGKYRKTVEAIGGIFEGTPFRFVGILDMTSTEPYNFTPERLKVVLGALYPRPRCFLAGEAIEPEDNAAAVAVWQQFAKGMDLERPLLINLREDPKGRIVDEVKQIPKEQLMVELVEHMKEHFFP</sequence>
<dbReference type="RefSeq" id="XP_013318797.1">
    <property type="nucleotide sequence ID" value="XM_013463343.1"/>
</dbReference>
<evidence type="ECO:0000313" key="1">
    <source>
        <dbReference type="EMBL" id="KIW58213.1"/>
    </source>
</evidence>
<dbReference type="OrthoDB" id="4137715at2759"/>
<name>A0A0D2ER75_9EURO</name>
<gene>
    <name evidence="1" type="ORF">PV05_02754</name>
</gene>
<accession>A0A0D2ER75</accession>
<proteinExistence type="predicted"/>
<reference evidence="1 2" key="1">
    <citation type="submission" date="2015-01" db="EMBL/GenBank/DDBJ databases">
        <title>The Genome Sequence of Exophiala xenobiotica CBS118157.</title>
        <authorList>
            <consortium name="The Broad Institute Genomics Platform"/>
            <person name="Cuomo C."/>
            <person name="de Hoog S."/>
            <person name="Gorbushina A."/>
            <person name="Stielow B."/>
            <person name="Teixiera M."/>
            <person name="Abouelleil A."/>
            <person name="Chapman S.B."/>
            <person name="Priest M."/>
            <person name="Young S.K."/>
            <person name="Wortman J."/>
            <person name="Nusbaum C."/>
            <person name="Birren B."/>
        </authorList>
    </citation>
    <scope>NUCLEOTIDE SEQUENCE [LARGE SCALE GENOMIC DNA]</scope>
    <source>
        <strain evidence="1 2">CBS 118157</strain>
    </source>
</reference>
<dbReference type="GeneID" id="25324662"/>
<organism evidence="1 2">
    <name type="scientific">Exophiala xenobiotica</name>
    <dbReference type="NCBI Taxonomy" id="348802"/>
    <lineage>
        <taxon>Eukaryota</taxon>
        <taxon>Fungi</taxon>
        <taxon>Dikarya</taxon>
        <taxon>Ascomycota</taxon>
        <taxon>Pezizomycotina</taxon>
        <taxon>Eurotiomycetes</taxon>
        <taxon>Chaetothyriomycetidae</taxon>
        <taxon>Chaetothyriales</taxon>
        <taxon>Herpotrichiellaceae</taxon>
        <taxon>Exophiala</taxon>
    </lineage>
</organism>
<keyword evidence="2" id="KW-1185">Reference proteome</keyword>